<keyword evidence="2" id="KW-0472">Membrane</keyword>
<comment type="caution">
    <text evidence="3">The sequence shown here is derived from an EMBL/GenBank/DDBJ whole genome shotgun (WGS) entry which is preliminary data.</text>
</comment>
<dbReference type="AlphaFoldDB" id="A0A927F598"/>
<keyword evidence="2" id="KW-0812">Transmembrane</keyword>
<feature type="transmembrane region" description="Helical" evidence="2">
    <location>
        <begin position="94"/>
        <end position="127"/>
    </location>
</feature>
<feature type="region of interest" description="Disordered" evidence="1">
    <location>
        <begin position="1"/>
        <end position="64"/>
    </location>
</feature>
<name>A0A927F598_9ACTN</name>
<evidence type="ECO:0000313" key="3">
    <source>
        <dbReference type="EMBL" id="MBD3934399.1"/>
    </source>
</evidence>
<gene>
    <name evidence="3" type="ORF">IF129_22905</name>
</gene>
<evidence type="ECO:0000256" key="2">
    <source>
        <dbReference type="SAM" id="Phobius"/>
    </source>
</evidence>
<reference evidence="3" key="1">
    <citation type="submission" date="2020-09" db="EMBL/GenBank/DDBJ databases">
        <title>Secondary metabolite and genome analysis of marine Streptomyces chumphonensis KK1-2T.</title>
        <authorList>
            <person name="Phongsopitanun W."/>
            <person name="Kanchanasin P."/>
            <person name="Pittayakhajonwut P."/>
            <person name="Suwanborirux K."/>
            <person name="Tanasupawat S."/>
        </authorList>
    </citation>
    <scope>NUCLEOTIDE SEQUENCE</scope>
    <source>
        <strain evidence="3">KK1-2</strain>
    </source>
</reference>
<organism evidence="3 4">
    <name type="scientific">Streptomyces chumphonensis</name>
    <dbReference type="NCBI Taxonomy" id="1214925"/>
    <lineage>
        <taxon>Bacteria</taxon>
        <taxon>Bacillati</taxon>
        <taxon>Actinomycetota</taxon>
        <taxon>Actinomycetes</taxon>
        <taxon>Kitasatosporales</taxon>
        <taxon>Streptomycetaceae</taxon>
        <taxon>Streptomyces</taxon>
    </lineage>
</organism>
<evidence type="ECO:0000256" key="1">
    <source>
        <dbReference type="SAM" id="MobiDB-lite"/>
    </source>
</evidence>
<feature type="compositionally biased region" description="Gly residues" evidence="1">
    <location>
        <begin position="49"/>
        <end position="64"/>
    </location>
</feature>
<proteinExistence type="predicted"/>
<feature type="transmembrane region" description="Helical" evidence="2">
    <location>
        <begin position="139"/>
        <end position="165"/>
    </location>
</feature>
<evidence type="ECO:0000313" key="4">
    <source>
        <dbReference type="Proteomes" id="UP000632289"/>
    </source>
</evidence>
<keyword evidence="2" id="KW-1133">Transmembrane helix</keyword>
<keyword evidence="4" id="KW-1185">Reference proteome</keyword>
<dbReference type="Proteomes" id="UP000632289">
    <property type="component" value="Unassembled WGS sequence"/>
</dbReference>
<accession>A0A927F598</accession>
<dbReference type="EMBL" id="JACXYU010000016">
    <property type="protein sequence ID" value="MBD3934399.1"/>
    <property type="molecule type" value="Genomic_DNA"/>
</dbReference>
<protein>
    <submittedName>
        <fullName evidence="3">DUF4190 domain-containing protein</fullName>
    </submittedName>
</protein>
<dbReference type="RefSeq" id="WP_191211694.1">
    <property type="nucleotide sequence ID" value="NZ_BAABKL010000001.1"/>
</dbReference>
<sequence length="200" mass="19975">MTSNTPEPQDPRPEGPMGRQGPYDKPSDPYGPPGGTGAPGSPGAPGTPPGYGGPGGGGPPGYGGPGGYGAPGGYGGPEGYGGPPRSPRNGFGIAALVLGIVGVLLFWTVIGGLLLGLLAVIFGILHLRRKKSGEAAGPMGLIGLILGALGLVGSVIVLIAGVSLLNSEEFGSYRECLNDAGNDQAKIEECAREFNEDLNR</sequence>